<evidence type="ECO:0000313" key="3">
    <source>
        <dbReference type="Proteomes" id="UP000282060"/>
    </source>
</evidence>
<dbReference type="EMBL" id="RXNV01000001">
    <property type="protein sequence ID" value="RTR34173.1"/>
    <property type="molecule type" value="Genomic_DNA"/>
</dbReference>
<feature type="transmembrane region" description="Helical" evidence="1">
    <location>
        <begin position="38"/>
        <end position="58"/>
    </location>
</feature>
<accession>A0A431WF90</accession>
<evidence type="ECO:0000313" key="2">
    <source>
        <dbReference type="EMBL" id="RTR34173.1"/>
    </source>
</evidence>
<protein>
    <submittedName>
        <fullName evidence="2">DUF997 family protein</fullName>
    </submittedName>
</protein>
<dbReference type="OrthoDB" id="7062456at2"/>
<dbReference type="AlphaFoldDB" id="A0A431WF90"/>
<keyword evidence="1" id="KW-1133">Transmembrane helix</keyword>
<organism evidence="2 3">
    <name type="scientific">Shewanella atlantica</name>
    <dbReference type="NCBI Taxonomy" id="271099"/>
    <lineage>
        <taxon>Bacteria</taxon>
        <taxon>Pseudomonadati</taxon>
        <taxon>Pseudomonadota</taxon>
        <taxon>Gammaproteobacteria</taxon>
        <taxon>Alteromonadales</taxon>
        <taxon>Shewanellaceae</taxon>
        <taxon>Shewanella</taxon>
    </lineage>
</organism>
<keyword evidence="1" id="KW-0812">Transmembrane</keyword>
<feature type="transmembrane region" description="Helical" evidence="1">
    <location>
        <begin position="7"/>
        <end position="26"/>
    </location>
</feature>
<keyword evidence="1" id="KW-0472">Membrane</keyword>
<name>A0A431WF90_9GAMM</name>
<evidence type="ECO:0000256" key="1">
    <source>
        <dbReference type="SAM" id="Phobius"/>
    </source>
</evidence>
<gene>
    <name evidence="2" type="ORF">EKG39_00380</name>
</gene>
<comment type="caution">
    <text evidence="2">The sequence shown here is derived from an EMBL/GenBank/DDBJ whole genome shotgun (WGS) entry which is preliminary data.</text>
</comment>
<reference evidence="2 3" key="1">
    <citation type="submission" date="2018-12" db="EMBL/GenBank/DDBJ databases">
        <authorList>
            <person name="Yu L."/>
        </authorList>
    </citation>
    <scope>NUCLEOTIDE SEQUENCE [LARGE SCALE GENOMIC DNA]</scope>
    <source>
        <strain evidence="2 3">HAW-EB5</strain>
    </source>
</reference>
<dbReference type="Proteomes" id="UP000282060">
    <property type="component" value="Unassembled WGS sequence"/>
</dbReference>
<proteinExistence type="predicted"/>
<sequence>MFSLSKAALILTFFYFILWCAGPLVFDANAIWYGVPLWFWLSCIGAPLTLIILLINLVGKIDD</sequence>
<keyword evidence="3" id="KW-1185">Reference proteome</keyword>